<reference evidence="9" key="2">
    <citation type="submission" date="2023-03" db="EMBL/GenBank/DDBJ databases">
        <authorList>
            <person name="Zhang Z."/>
        </authorList>
    </citation>
    <scope>NUCLEOTIDE SEQUENCE</scope>
    <source>
        <strain evidence="9">DSA</strain>
    </source>
</reference>
<keyword evidence="5 8" id="KW-0812">Transmembrane</keyword>
<keyword evidence="7 8" id="KW-0472">Membrane</keyword>
<evidence type="ECO:0000313" key="9">
    <source>
        <dbReference type="EMBL" id="MDO7787745.1"/>
    </source>
</evidence>
<name>A0AAW7ZE15_9FIRM</name>
<evidence type="ECO:0000256" key="1">
    <source>
        <dbReference type="ARBA" id="ARBA00004651"/>
    </source>
</evidence>
<dbReference type="Pfam" id="PF04066">
    <property type="entry name" value="MrpF_PhaF"/>
    <property type="match status" value="1"/>
</dbReference>
<evidence type="ECO:0000256" key="5">
    <source>
        <dbReference type="ARBA" id="ARBA00022692"/>
    </source>
</evidence>
<comment type="subcellular location">
    <subcellularLocation>
        <location evidence="1">Cell membrane</location>
        <topology evidence="1">Multi-pass membrane protein</topology>
    </subcellularLocation>
</comment>
<proteinExistence type="inferred from homology"/>
<dbReference type="Proteomes" id="UP001172911">
    <property type="component" value="Unassembled WGS sequence"/>
</dbReference>
<dbReference type="PANTHER" id="PTHR34702">
    <property type="entry name" value="NA(+)/H(+) ANTIPORTER SUBUNIT F1"/>
    <property type="match status" value="1"/>
</dbReference>
<accession>A0AAW7ZE15</accession>
<keyword evidence="4" id="KW-1003">Cell membrane</keyword>
<comment type="caution">
    <text evidence="9">The sequence shown here is derived from an EMBL/GenBank/DDBJ whole genome shotgun (WGS) entry which is preliminary data.</text>
</comment>
<reference evidence="9" key="1">
    <citation type="journal article" date="2023" name="J. Hazard. Mater.">
        <title>Anaerobic biodegradation of pyrene and benzo[a]pyrene by a new sulfate-reducing Desulforamulus aquiferis strain DSA.</title>
        <authorList>
            <person name="Zhang Z."/>
            <person name="Sun J."/>
            <person name="Gong X."/>
            <person name="Wang C."/>
            <person name="Wang H."/>
        </authorList>
    </citation>
    <scope>NUCLEOTIDE SEQUENCE</scope>
    <source>
        <strain evidence="9">DSA</strain>
    </source>
</reference>
<gene>
    <name evidence="9" type="ORF">P6N53_11000</name>
</gene>
<dbReference type="GO" id="GO:0005886">
    <property type="term" value="C:plasma membrane"/>
    <property type="evidence" value="ECO:0007669"/>
    <property type="project" value="UniProtKB-SubCell"/>
</dbReference>
<dbReference type="EMBL" id="JARPTC010000016">
    <property type="protein sequence ID" value="MDO7787745.1"/>
    <property type="molecule type" value="Genomic_DNA"/>
</dbReference>
<evidence type="ECO:0000256" key="3">
    <source>
        <dbReference type="ARBA" id="ARBA00022448"/>
    </source>
</evidence>
<keyword evidence="6 8" id="KW-1133">Transmembrane helix</keyword>
<organism evidence="9 10">
    <name type="scientific">Desulforamulus aquiferis</name>
    <dbReference type="NCBI Taxonomy" id="1397668"/>
    <lineage>
        <taxon>Bacteria</taxon>
        <taxon>Bacillati</taxon>
        <taxon>Bacillota</taxon>
        <taxon>Clostridia</taxon>
        <taxon>Eubacteriales</taxon>
        <taxon>Peptococcaceae</taxon>
        <taxon>Desulforamulus</taxon>
    </lineage>
</organism>
<evidence type="ECO:0000256" key="4">
    <source>
        <dbReference type="ARBA" id="ARBA00022475"/>
    </source>
</evidence>
<evidence type="ECO:0000256" key="7">
    <source>
        <dbReference type="ARBA" id="ARBA00023136"/>
    </source>
</evidence>
<keyword evidence="10" id="KW-1185">Reference proteome</keyword>
<sequence>MSVNFFGTKTVVILVLVGFMYGRPDVFLDIAIVYALINFTAVLAFLKYVESGRFDR</sequence>
<protein>
    <submittedName>
        <fullName evidence="9">MrpF/PhaF family protein</fullName>
    </submittedName>
</protein>
<dbReference type="GO" id="GO:0015385">
    <property type="term" value="F:sodium:proton antiporter activity"/>
    <property type="evidence" value="ECO:0007669"/>
    <property type="project" value="TreeGrafter"/>
</dbReference>
<evidence type="ECO:0000256" key="8">
    <source>
        <dbReference type="SAM" id="Phobius"/>
    </source>
</evidence>
<feature type="transmembrane region" description="Helical" evidence="8">
    <location>
        <begin position="26"/>
        <end position="46"/>
    </location>
</feature>
<keyword evidence="3" id="KW-0813">Transport</keyword>
<evidence type="ECO:0000313" key="10">
    <source>
        <dbReference type="Proteomes" id="UP001172911"/>
    </source>
</evidence>
<dbReference type="PANTHER" id="PTHR34702:SF1">
    <property type="entry name" value="NA(+)_H(+) ANTIPORTER SUBUNIT F"/>
    <property type="match status" value="1"/>
</dbReference>
<dbReference type="AlphaFoldDB" id="A0AAW7ZE15"/>
<evidence type="ECO:0000256" key="2">
    <source>
        <dbReference type="ARBA" id="ARBA00009212"/>
    </source>
</evidence>
<comment type="similarity">
    <text evidence="2">Belongs to the CPA3 antiporters (TC 2.A.63) subunit F family.</text>
</comment>
<evidence type="ECO:0000256" key="6">
    <source>
        <dbReference type="ARBA" id="ARBA00022989"/>
    </source>
</evidence>
<dbReference type="InterPro" id="IPR007208">
    <property type="entry name" value="MrpF/PhaF-like"/>
</dbReference>